<dbReference type="EMBL" id="CP104064">
    <property type="protein sequence ID" value="WAH35741.1"/>
    <property type="molecule type" value="Genomic_DNA"/>
</dbReference>
<proteinExistence type="predicted"/>
<protein>
    <submittedName>
        <fullName evidence="2">Uncharacterized protein</fullName>
    </submittedName>
</protein>
<keyword evidence="3" id="KW-1185">Reference proteome</keyword>
<evidence type="ECO:0000256" key="1">
    <source>
        <dbReference type="SAM" id="MobiDB-lite"/>
    </source>
</evidence>
<feature type="compositionally biased region" description="Pro residues" evidence="1">
    <location>
        <begin position="63"/>
        <end position="80"/>
    </location>
</feature>
<reference evidence="2" key="1">
    <citation type="submission" date="2022-08" db="EMBL/GenBank/DDBJ databases">
        <title>Alicyclobacillus dauci DSM2870, complete genome.</title>
        <authorList>
            <person name="Wang Q."/>
            <person name="Cai R."/>
            <person name="Wang Z."/>
        </authorList>
    </citation>
    <scope>NUCLEOTIDE SEQUENCE</scope>
    <source>
        <strain evidence="2">DSM 28700</strain>
    </source>
</reference>
<gene>
    <name evidence="2" type="ORF">NZD86_15875</name>
</gene>
<name>A0ABY6Z0I5_9BACL</name>
<dbReference type="Proteomes" id="UP001164803">
    <property type="component" value="Chromosome"/>
</dbReference>
<sequence>MVTHRNVRKYLGQHVQCHTPFGTFQGVVVHLSKHHIILGSVVSREEAMASYPEDGMYRFGPMGPGPGGPVGPGGPTPPPGGGGGWHVAIPIAAILGITAVGMHWW</sequence>
<evidence type="ECO:0000313" key="2">
    <source>
        <dbReference type="EMBL" id="WAH35741.1"/>
    </source>
</evidence>
<evidence type="ECO:0000313" key="3">
    <source>
        <dbReference type="Proteomes" id="UP001164803"/>
    </source>
</evidence>
<dbReference type="RefSeq" id="WP_268043023.1">
    <property type="nucleotide sequence ID" value="NZ_CP104064.1"/>
</dbReference>
<organism evidence="2 3">
    <name type="scientific">Alicyclobacillus dauci</name>
    <dbReference type="NCBI Taxonomy" id="1475485"/>
    <lineage>
        <taxon>Bacteria</taxon>
        <taxon>Bacillati</taxon>
        <taxon>Bacillota</taxon>
        <taxon>Bacilli</taxon>
        <taxon>Bacillales</taxon>
        <taxon>Alicyclobacillaceae</taxon>
        <taxon>Alicyclobacillus</taxon>
    </lineage>
</organism>
<feature type="region of interest" description="Disordered" evidence="1">
    <location>
        <begin position="61"/>
        <end position="82"/>
    </location>
</feature>
<accession>A0ABY6Z0I5</accession>